<dbReference type="Gene3D" id="3.40.50.11290">
    <property type="match status" value="1"/>
</dbReference>
<proteinExistence type="predicted"/>
<dbReference type="Pfam" id="PF14403">
    <property type="entry name" value="CP_ATPgrasp_2"/>
    <property type="match status" value="1"/>
</dbReference>
<keyword evidence="4" id="KW-1185">Reference proteome</keyword>
<name>A0A0K6I9S5_9BURK</name>
<dbReference type="Gene3D" id="3.30.1490.270">
    <property type="match status" value="1"/>
</dbReference>
<dbReference type="STRING" id="339866.GCA_001418255_02761"/>
<dbReference type="SUPFAM" id="SSF56059">
    <property type="entry name" value="Glutathione synthetase ATP-binding domain-like"/>
    <property type="match status" value="1"/>
</dbReference>
<dbReference type="AlphaFoldDB" id="A0A0K6I9S5"/>
<dbReference type="EMBL" id="CYHF01000011">
    <property type="protein sequence ID" value="CUB00062.1"/>
    <property type="molecule type" value="Genomic_DNA"/>
</dbReference>
<evidence type="ECO:0000259" key="1">
    <source>
        <dbReference type="Pfam" id="PF04168"/>
    </source>
</evidence>
<dbReference type="InterPro" id="IPR007296">
    <property type="entry name" value="DUF403"/>
</dbReference>
<evidence type="ECO:0000313" key="3">
    <source>
        <dbReference type="EMBL" id="CUB00062.1"/>
    </source>
</evidence>
<feature type="domain" description="DUF403" evidence="1">
    <location>
        <begin position="549"/>
        <end position="860"/>
    </location>
</feature>
<dbReference type="InterPro" id="IPR025841">
    <property type="entry name" value="CP_ATPgrasp_2"/>
</dbReference>
<sequence length="873" mass="95785">MGGWVLTPRPFMPQCLMASLFQNPSQDHADPGDECAALARDLAASVLPGHWDELRGRVSDGATGTPLTPMWEQFFRLLGPGGFDALGARQQQLLQQIHDDGVTYNVHADAAQAVRAWSVDLFPLLIDAAAWKQISAGAAQRAALLNAILADIYTGAQRTLKEGLLPPALVQGHPGYLRAVHGHAPPGNVWLHIAAFDLARGPDGVWRVVNQRVQAPSGLGYLLENRILISRLFPDAFTQLKVQRLAASYRLLMDTLLRLSPGGSGSRVVLLTPGPYSETYFEQVYLARYLGITLAEGSDLTVREDRLYLKTLRGLEPVHVVLRRLDDSFCDPLELRPDSMLGVAGLLQAVRAGHVLVANALGAGFLESPAVQGFLPKLCETLLGEPLKLPSLPTWWCGEPGVCDAPLDDLRSWVIKPVHADCGFEPTVMASLDYGQLPAWRERVHADPARVTLQQYQPLPQVPVWSDDRLAARAAMLRVYALSDGQGGWRVLPGGLVRTAPRGGNTVSMQRGGSSQDAWVITGDAVDDSTLLPPPMRPQDLVNHHRVVTSRAAENLFWLGRYSERAEYSARLARITLRALSGDDDLGPAVRDMVDSWCRQAGLIEPESPSLSDNPHGFERCIVRGLTPGQHAGGIVQNIQALGFAATQVRERLGGDHRQWIASATALELLPAAARRDELQAAQALRGLEQLTEILSAITGAQTDRMTRDDGWRLLSIGRHIERLTLLGEALSLAFRTNAVHTDSGFNLLLALFDSTITYRALYQKRLEIPPLLDLLMLDRENPRALGWVAQTLRARMAKLPGEAADKEALLALAPDPDDWHLPELCTHNQDSHYAWLELTLTQSIEGAWRLSDEISRRYFAHANAPDRTLGGY</sequence>
<accession>A0A0K6I9S5</accession>
<dbReference type="PANTHER" id="PTHR34595:SF2">
    <property type="entry name" value="BLR2978 PROTEIN"/>
    <property type="match status" value="1"/>
</dbReference>
<evidence type="ECO:0000313" key="4">
    <source>
        <dbReference type="Proteomes" id="UP000183649"/>
    </source>
</evidence>
<evidence type="ECO:0000259" key="2">
    <source>
        <dbReference type="Pfam" id="PF14403"/>
    </source>
</evidence>
<dbReference type="Pfam" id="PF04168">
    <property type="entry name" value="Alpha-E"/>
    <property type="match status" value="1"/>
</dbReference>
<dbReference type="Proteomes" id="UP000183649">
    <property type="component" value="Unassembled WGS sequence"/>
</dbReference>
<dbReference type="InterPro" id="IPR051680">
    <property type="entry name" value="ATP-dep_Glu-Cys_Ligase-2"/>
</dbReference>
<protein>
    <submittedName>
        <fullName evidence="3">Uncharacterized conserved protein, circularly permuted ATPgrasp superfamily</fullName>
    </submittedName>
</protein>
<reference evidence="4" key="1">
    <citation type="submission" date="2015-08" db="EMBL/GenBank/DDBJ databases">
        <authorList>
            <person name="Varghese N."/>
        </authorList>
    </citation>
    <scope>NUCLEOTIDE SEQUENCE [LARGE SCALE GENOMIC DNA]</scope>
    <source>
        <strain evidence="4">DSM 18181</strain>
    </source>
</reference>
<feature type="domain" description="Circularly permuted ATP-grasp type 2" evidence="2">
    <location>
        <begin position="123"/>
        <end position="500"/>
    </location>
</feature>
<dbReference type="PANTHER" id="PTHR34595">
    <property type="entry name" value="BLR5612 PROTEIN"/>
    <property type="match status" value="1"/>
</dbReference>
<gene>
    <name evidence="3" type="ORF">Ga0061069_11139</name>
</gene>
<organism evidence="3 4">
    <name type="scientific">Thiomonas bhubaneswarensis</name>
    <dbReference type="NCBI Taxonomy" id="339866"/>
    <lineage>
        <taxon>Bacteria</taxon>
        <taxon>Pseudomonadati</taxon>
        <taxon>Pseudomonadota</taxon>
        <taxon>Betaproteobacteria</taxon>
        <taxon>Burkholderiales</taxon>
        <taxon>Thiomonas</taxon>
    </lineage>
</organism>